<feature type="region of interest" description="Disordered" evidence="1">
    <location>
        <begin position="66"/>
        <end position="92"/>
    </location>
</feature>
<dbReference type="RefSeq" id="WP_011138715.1">
    <property type="nucleotide sequence ID" value="NC_005090.1"/>
</dbReference>
<organism evidence="3">
    <name type="scientific">Wolinella succinogenes (strain ATCC 29543 / DSM 1740 / CCUG 13145 / JCM 31913 / LMG 7466 / NCTC 11488 / FDC 602W)</name>
    <name type="common">Vibrio succinogenes</name>
    <dbReference type="NCBI Taxonomy" id="273121"/>
    <lineage>
        <taxon>Bacteria</taxon>
        <taxon>Pseudomonadati</taxon>
        <taxon>Campylobacterota</taxon>
        <taxon>Epsilonproteobacteria</taxon>
        <taxon>Campylobacterales</taxon>
        <taxon>Helicobacteraceae</taxon>
        <taxon>Wolinella</taxon>
    </lineage>
</organism>
<evidence type="ECO:0000313" key="3">
    <source>
        <dbReference type="Proteomes" id="UP000000422"/>
    </source>
</evidence>
<sequence length="110" mass="12529">MIPRFFGGLLLGTVALWANPWVMFSDVDDTYIYNQKTGEVYVRFRKGGKNYEDVFVKMPQGIDPSSASNKPLELPLSSIKGGASEEEEQRQKILQRAQELKKNLYNQAIE</sequence>
<name>Q7MS37_WOLSU</name>
<accession>Q7MS37</accession>
<dbReference type="EMBL" id="BX571659">
    <property type="protein sequence ID" value="CAE09918.1"/>
    <property type="molecule type" value="Genomic_DNA"/>
</dbReference>
<keyword evidence="3" id="KW-1185">Reference proteome</keyword>
<dbReference type="STRING" id="273121.WS0805"/>
<dbReference type="Proteomes" id="UP000000422">
    <property type="component" value="Chromosome"/>
</dbReference>
<evidence type="ECO:0000313" key="2">
    <source>
        <dbReference type="EMBL" id="CAE09918.1"/>
    </source>
</evidence>
<dbReference type="KEGG" id="wsu:WS0805"/>
<evidence type="ECO:0000256" key="1">
    <source>
        <dbReference type="SAM" id="MobiDB-lite"/>
    </source>
</evidence>
<dbReference type="HOGENOM" id="CLU_155795_0_0_7"/>
<gene>
    <name evidence="2" type="ordered locus">WS0805</name>
</gene>
<reference evidence="2 3" key="1">
    <citation type="journal article" date="2003" name="Proc. Natl. Acad. Sci. U.S.A.">
        <title>Complete genome sequence and analysis of Wolinella succinogenes.</title>
        <authorList>
            <person name="Baar C."/>
            <person name="Eppinger M."/>
            <person name="Raddatz G."/>
            <person name="Simon JM."/>
            <person name="Lanz C."/>
            <person name="Klimmek O."/>
            <person name="Nandakumar R."/>
            <person name="Gross R."/>
            <person name="Rosinus A."/>
            <person name="Keller H."/>
            <person name="Jagtap P."/>
            <person name="Linke B."/>
            <person name="Meyer F."/>
            <person name="Lederer H."/>
            <person name="Schuster S.C."/>
        </authorList>
    </citation>
    <scope>NUCLEOTIDE SEQUENCE [LARGE SCALE GENOMIC DNA]</scope>
    <source>
        <strain evidence="3">ATCC 29543 / DSM 1740 / CCUG 13145 / JCM 31913 / LMG 7466 / NCTC 11488 / FDC 602W</strain>
    </source>
</reference>
<proteinExistence type="predicted"/>
<protein>
    <submittedName>
        <fullName evidence="2">Uncharacterized protein</fullName>
    </submittedName>
</protein>
<dbReference type="AlphaFoldDB" id="Q7MS37"/>
<dbReference type="eggNOG" id="ENOG503004A">
    <property type="taxonomic scope" value="Bacteria"/>
</dbReference>